<dbReference type="RefSeq" id="WP_062833351.1">
    <property type="nucleotide sequence ID" value="NZ_BCNV01000001.1"/>
</dbReference>
<name>A0A100VIT1_PAEAM</name>
<proteinExistence type="predicted"/>
<reference evidence="12" key="2">
    <citation type="submission" date="2016-01" db="EMBL/GenBank/DDBJ databases">
        <title>Draft Genome Sequence of Paenibacillus amylolyticus Heshi-A3 that Was Isolated from Fermented Rice Bran with Aging Salted Mackerel, Which Was Named Heshiko as Traditional Fermented Seafood in Japan.</title>
        <authorList>
            <person name="Akuzawa S."/>
            <person name="Nakagawa J."/>
            <person name="Kanekatsu T."/>
            <person name="Kubota E."/>
            <person name="Ohtake R."/>
            <person name="Suzuki T."/>
            <person name="Kanesaki Y."/>
        </authorList>
    </citation>
    <scope>NUCLEOTIDE SEQUENCE [LARGE SCALE GENOMIC DNA]</scope>
    <source>
        <strain evidence="12">Heshi-A3</strain>
    </source>
</reference>
<dbReference type="EMBL" id="BCNV01000001">
    <property type="protein sequence ID" value="GAS80469.1"/>
    <property type="molecule type" value="Genomic_DNA"/>
</dbReference>
<dbReference type="PANTHER" id="PTHR30505:SF0">
    <property type="entry name" value="FRUCTOSE-LIKE PTS SYSTEM EIIBC COMPONENT-RELATED"/>
    <property type="match status" value="1"/>
</dbReference>
<feature type="transmembrane region" description="Helical" evidence="9">
    <location>
        <begin position="64"/>
        <end position="85"/>
    </location>
</feature>
<gene>
    <name evidence="11" type="ORF">PAHA3_0539</name>
</gene>
<evidence type="ECO:0000259" key="10">
    <source>
        <dbReference type="PROSITE" id="PS51104"/>
    </source>
</evidence>
<feature type="transmembrane region" description="Helical" evidence="9">
    <location>
        <begin position="322"/>
        <end position="344"/>
    </location>
</feature>
<dbReference type="PROSITE" id="PS51104">
    <property type="entry name" value="PTS_EIIC_TYPE_2"/>
    <property type="match status" value="1"/>
</dbReference>
<keyword evidence="6 9" id="KW-0812">Transmembrane</keyword>
<evidence type="ECO:0000256" key="8">
    <source>
        <dbReference type="ARBA" id="ARBA00023136"/>
    </source>
</evidence>
<dbReference type="InterPro" id="IPR013014">
    <property type="entry name" value="PTS_EIIC_2"/>
</dbReference>
<comment type="caution">
    <text evidence="11">The sequence shown here is derived from an EMBL/GenBank/DDBJ whole genome shotgun (WGS) entry which is preliminary data.</text>
</comment>
<evidence type="ECO:0000256" key="4">
    <source>
        <dbReference type="ARBA" id="ARBA00022597"/>
    </source>
</evidence>
<protein>
    <submittedName>
        <fullName evidence="11">PTS system transporter subunit IIC</fullName>
    </submittedName>
</protein>
<keyword evidence="8 9" id="KW-0472">Membrane</keyword>
<dbReference type="GO" id="GO:0090563">
    <property type="term" value="F:protein-phosphocysteine-sugar phosphotransferase activity"/>
    <property type="evidence" value="ECO:0007669"/>
    <property type="project" value="TreeGrafter"/>
</dbReference>
<organism evidence="11 12">
    <name type="scientific">Paenibacillus amylolyticus</name>
    <dbReference type="NCBI Taxonomy" id="1451"/>
    <lineage>
        <taxon>Bacteria</taxon>
        <taxon>Bacillati</taxon>
        <taxon>Bacillota</taxon>
        <taxon>Bacilli</taxon>
        <taxon>Bacillales</taxon>
        <taxon>Paenibacillaceae</taxon>
        <taxon>Paenibacillus</taxon>
    </lineage>
</organism>
<evidence type="ECO:0000256" key="9">
    <source>
        <dbReference type="SAM" id="Phobius"/>
    </source>
</evidence>
<keyword evidence="4" id="KW-0762">Sugar transport</keyword>
<reference evidence="11 12" key="1">
    <citation type="journal article" date="2016" name="Genome Announc.">
        <title>Draft Genome Sequence of Paenibacillus amylolyticus Heshi-A3, Isolated from Fermented Rice Bran in a Japanese Fermented Seafood Dish.</title>
        <authorList>
            <person name="Akuzawa S."/>
            <person name="Nagaoka J."/>
            <person name="Kanekatsu M."/>
            <person name="Kubota E."/>
            <person name="Ohtake R."/>
            <person name="Suzuki T."/>
            <person name="Kanesaki Y."/>
        </authorList>
    </citation>
    <scope>NUCLEOTIDE SEQUENCE [LARGE SCALE GENOMIC DNA]</scope>
    <source>
        <strain evidence="11 12">Heshi-A3</strain>
    </source>
</reference>
<dbReference type="GO" id="GO:0005886">
    <property type="term" value="C:plasma membrane"/>
    <property type="evidence" value="ECO:0007669"/>
    <property type="project" value="UniProtKB-SubCell"/>
</dbReference>
<evidence type="ECO:0000313" key="12">
    <source>
        <dbReference type="Proteomes" id="UP000069697"/>
    </source>
</evidence>
<feature type="transmembrane region" description="Helical" evidence="9">
    <location>
        <begin position="20"/>
        <end position="43"/>
    </location>
</feature>
<dbReference type="GO" id="GO:0005351">
    <property type="term" value="F:carbohydrate:proton symporter activity"/>
    <property type="evidence" value="ECO:0007669"/>
    <property type="project" value="InterPro"/>
</dbReference>
<keyword evidence="5" id="KW-0598">Phosphotransferase system</keyword>
<dbReference type="Pfam" id="PF02378">
    <property type="entry name" value="PTS_EIIC"/>
    <property type="match status" value="1"/>
</dbReference>
<dbReference type="GO" id="GO:0009401">
    <property type="term" value="P:phosphoenolpyruvate-dependent sugar phosphotransferase system"/>
    <property type="evidence" value="ECO:0007669"/>
    <property type="project" value="UniProtKB-KW"/>
</dbReference>
<dbReference type="NCBIfam" id="TIGR01427">
    <property type="entry name" value="PTS_IIC_fructo"/>
    <property type="match status" value="1"/>
</dbReference>
<dbReference type="InterPro" id="IPR003352">
    <property type="entry name" value="PTS_EIIC"/>
</dbReference>
<accession>A0A100VIT1</accession>
<dbReference type="GO" id="GO:0008982">
    <property type="term" value="F:protein-N(PI)-phosphohistidine-sugar phosphotransferase activity"/>
    <property type="evidence" value="ECO:0007669"/>
    <property type="project" value="InterPro"/>
</dbReference>
<keyword evidence="3" id="KW-1003">Cell membrane</keyword>
<feature type="transmembrane region" description="Helical" evidence="9">
    <location>
        <begin position="181"/>
        <end position="201"/>
    </location>
</feature>
<sequence>MRKWFGEAKTHLMTGISYLLPVIIAGSLVVAICKIIALTMGITDLDPYKDGSGFLHILYLVQNVGWSGIGLLTIVLSGYIAYSIADKPALAAGLIGGVLAQQTNAGFLGALISGFFAGYITLWVKNKVKITGPAAGSVPLIILPLITVGLTGFLMAVILGGPLGALNEYLIAWVQNMSQSGTNTVLLAIILGAMIGFDLGGPVNKAAWMAGNALFLSGVYLPNIFINIAICIPPLGYGLATLLMKKRFSKTYQQAGKGAVIMGVIGITEGAIPFTLRNPAKMILVNMFACATGAALTALLGAHIIMPPIGGLYGAVSVGTPIAYLAGGIVGALIVAGGTMLVNFRDEEEKQPAKTQEASVKKNGEEIELVFD</sequence>
<feature type="transmembrane region" description="Helical" evidence="9">
    <location>
        <begin position="213"/>
        <end position="235"/>
    </location>
</feature>
<keyword evidence="2" id="KW-0813">Transport</keyword>
<evidence type="ECO:0000256" key="6">
    <source>
        <dbReference type="ARBA" id="ARBA00022692"/>
    </source>
</evidence>
<dbReference type="Proteomes" id="UP000069697">
    <property type="component" value="Unassembled WGS sequence"/>
</dbReference>
<feature type="transmembrane region" description="Helical" evidence="9">
    <location>
        <begin position="283"/>
        <end position="306"/>
    </location>
</feature>
<feature type="domain" description="PTS EIIC type-2" evidence="10">
    <location>
        <begin position="8"/>
        <end position="348"/>
    </location>
</feature>
<keyword evidence="7 9" id="KW-1133">Transmembrane helix</keyword>
<dbReference type="InterPro" id="IPR050864">
    <property type="entry name" value="Bacterial_PTS_Sugar_Transport"/>
</dbReference>
<evidence type="ECO:0000256" key="3">
    <source>
        <dbReference type="ARBA" id="ARBA00022475"/>
    </source>
</evidence>
<feature type="transmembrane region" description="Helical" evidence="9">
    <location>
        <begin position="136"/>
        <end position="161"/>
    </location>
</feature>
<evidence type="ECO:0000256" key="2">
    <source>
        <dbReference type="ARBA" id="ARBA00022448"/>
    </source>
</evidence>
<evidence type="ECO:0000256" key="1">
    <source>
        <dbReference type="ARBA" id="ARBA00004429"/>
    </source>
</evidence>
<evidence type="ECO:0000313" key="11">
    <source>
        <dbReference type="EMBL" id="GAS80469.1"/>
    </source>
</evidence>
<evidence type="ECO:0000256" key="5">
    <source>
        <dbReference type="ARBA" id="ARBA00022683"/>
    </source>
</evidence>
<evidence type="ECO:0000256" key="7">
    <source>
        <dbReference type="ARBA" id="ARBA00022989"/>
    </source>
</evidence>
<feature type="transmembrane region" description="Helical" evidence="9">
    <location>
        <begin position="105"/>
        <end position="124"/>
    </location>
</feature>
<dbReference type="AlphaFoldDB" id="A0A100VIT1"/>
<dbReference type="PANTHER" id="PTHR30505">
    <property type="entry name" value="FRUCTOSE-LIKE PERMEASE"/>
    <property type="match status" value="1"/>
</dbReference>
<comment type="subcellular location">
    <subcellularLocation>
        <location evidence="1">Cell inner membrane</location>
        <topology evidence="1">Multi-pass membrane protein</topology>
    </subcellularLocation>
</comment>
<dbReference type="InterPro" id="IPR006327">
    <property type="entry name" value="PTS_IIC_fruc"/>
</dbReference>